<keyword evidence="4" id="KW-0255">Endonuclease</keyword>
<reference evidence="8" key="1">
    <citation type="journal article" date="2022" name="Int. J. Mol. Sci.">
        <title>Draft Genome of Tanacetum Coccineum: Genomic Comparison of Closely Related Tanacetum-Family Plants.</title>
        <authorList>
            <person name="Yamashiro T."/>
            <person name="Shiraishi A."/>
            <person name="Nakayama K."/>
            <person name="Satake H."/>
        </authorList>
    </citation>
    <scope>NUCLEOTIDE SEQUENCE</scope>
</reference>
<comment type="caution">
    <text evidence="8">The sequence shown here is derived from an EMBL/GenBank/DDBJ whole genome shotgun (WGS) entry which is preliminary data.</text>
</comment>
<name>A0ABQ4XF19_9ASTR</name>
<proteinExistence type="predicted"/>
<keyword evidence="3" id="KW-0540">Nuclease</keyword>
<dbReference type="InterPro" id="IPR043502">
    <property type="entry name" value="DNA/RNA_pol_sf"/>
</dbReference>
<sequence length="323" mass="36552">MEVKADDIVIKSNDEEEMLADIKETLDGLRAINMKLNPKKCSFGIEEGIFSGHLIIKQGIKASPLKVKAISDLQPPKSVGEICTSEKMFQWTAEADEAFRRMKKLLEALLTEAELGYLELEKLILALVYAARRLQRYFQAHLIQVLNDKPIKQILARLEKSGRIAKWSIELGEHEIKFRGINSVKGQILADFLAKTPLKEDEGVKDEEAKRKEPEPKKAWKLFNDRASSSEGSRAGLILVSPEGKEYTYALRPKASSKKYIKVHEECTQRCETCQIHSPIPRKPKQEMTAWPFSQWGIDIVGPLPIAPGGARFLVVAIYYFTK</sequence>
<evidence type="ECO:0000256" key="4">
    <source>
        <dbReference type="ARBA" id="ARBA00022759"/>
    </source>
</evidence>
<reference evidence="8" key="2">
    <citation type="submission" date="2022-01" db="EMBL/GenBank/DDBJ databases">
        <authorList>
            <person name="Yamashiro T."/>
            <person name="Shiraishi A."/>
            <person name="Satake H."/>
            <person name="Nakayama K."/>
        </authorList>
    </citation>
    <scope>NUCLEOTIDE SEQUENCE</scope>
</reference>
<evidence type="ECO:0000313" key="8">
    <source>
        <dbReference type="EMBL" id="GJS63475.1"/>
    </source>
</evidence>
<dbReference type="Pfam" id="PF17917">
    <property type="entry name" value="RT_RNaseH"/>
    <property type="match status" value="1"/>
</dbReference>
<dbReference type="PANTHER" id="PTHR48475">
    <property type="entry name" value="RIBONUCLEASE H"/>
    <property type="match status" value="1"/>
</dbReference>
<keyword evidence="6 8" id="KW-0695">RNA-directed DNA polymerase</keyword>
<gene>
    <name evidence="8" type="ORF">Tco_0678039</name>
</gene>
<keyword evidence="5" id="KW-0378">Hydrolase</keyword>
<dbReference type="InterPro" id="IPR041373">
    <property type="entry name" value="RT_RNaseH"/>
</dbReference>
<evidence type="ECO:0000259" key="7">
    <source>
        <dbReference type="Pfam" id="PF17917"/>
    </source>
</evidence>
<evidence type="ECO:0000256" key="5">
    <source>
        <dbReference type="ARBA" id="ARBA00022801"/>
    </source>
</evidence>
<dbReference type="EMBL" id="BQNB010009434">
    <property type="protein sequence ID" value="GJS63475.1"/>
    <property type="molecule type" value="Genomic_DNA"/>
</dbReference>
<evidence type="ECO:0000256" key="2">
    <source>
        <dbReference type="ARBA" id="ARBA00022695"/>
    </source>
</evidence>
<dbReference type="Gene3D" id="3.30.70.270">
    <property type="match status" value="1"/>
</dbReference>
<dbReference type="Proteomes" id="UP001151760">
    <property type="component" value="Unassembled WGS sequence"/>
</dbReference>
<evidence type="ECO:0000256" key="3">
    <source>
        <dbReference type="ARBA" id="ARBA00022722"/>
    </source>
</evidence>
<evidence type="ECO:0000256" key="6">
    <source>
        <dbReference type="ARBA" id="ARBA00022918"/>
    </source>
</evidence>
<dbReference type="InterPro" id="IPR043128">
    <property type="entry name" value="Rev_trsase/Diguanyl_cyclase"/>
</dbReference>
<dbReference type="GO" id="GO:0003964">
    <property type="term" value="F:RNA-directed DNA polymerase activity"/>
    <property type="evidence" value="ECO:0007669"/>
    <property type="project" value="UniProtKB-KW"/>
</dbReference>
<organism evidence="8 9">
    <name type="scientific">Tanacetum coccineum</name>
    <dbReference type="NCBI Taxonomy" id="301880"/>
    <lineage>
        <taxon>Eukaryota</taxon>
        <taxon>Viridiplantae</taxon>
        <taxon>Streptophyta</taxon>
        <taxon>Embryophyta</taxon>
        <taxon>Tracheophyta</taxon>
        <taxon>Spermatophyta</taxon>
        <taxon>Magnoliopsida</taxon>
        <taxon>eudicotyledons</taxon>
        <taxon>Gunneridae</taxon>
        <taxon>Pentapetalae</taxon>
        <taxon>asterids</taxon>
        <taxon>campanulids</taxon>
        <taxon>Asterales</taxon>
        <taxon>Asteraceae</taxon>
        <taxon>Asteroideae</taxon>
        <taxon>Anthemideae</taxon>
        <taxon>Anthemidinae</taxon>
        <taxon>Tanacetum</taxon>
    </lineage>
</organism>
<accession>A0ABQ4XF19</accession>
<dbReference type="PANTHER" id="PTHR48475:SF1">
    <property type="entry name" value="RNASE H TYPE-1 DOMAIN-CONTAINING PROTEIN"/>
    <property type="match status" value="1"/>
</dbReference>
<dbReference type="SUPFAM" id="SSF56672">
    <property type="entry name" value="DNA/RNA polymerases"/>
    <property type="match status" value="1"/>
</dbReference>
<protein>
    <submittedName>
        <fullName evidence="8">Reverse transcriptase domain-containing protein</fullName>
    </submittedName>
</protein>
<feature type="domain" description="Reverse transcriptase RNase H-like" evidence="7">
    <location>
        <begin position="110"/>
        <end position="172"/>
    </location>
</feature>
<evidence type="ECO:0000313" key="9">
    <source>
        <dbReference type="Proteomes" id="UP001151760"/>
    </source>
</evidence>
<keyword evidence="2" id="KW-0548">Nucleotidyltransferase</keyword>
<evidence type="ECO:0000256" key="1">
    <source>
        <dbReference type="ARBA" id="ARBA00022679"/>
    </source>
</evidence>
<keyword evidence="9" id="KW-1185">Reference proteome</keyword>
<keyword evidence="1" id="KW-0808">Transferase</keyword>